<feature type="region of interest" description="Disordered" evidence="1">
    <location>
        <begin position="1"/>
        <end position="73"/>
    </location>
</feature>
<comment type="caution">
    <text evidence="2">The sequence shown here is derived from an EMBL/GenBank/DDBJ whole genome shotgun (WGS) entry which is preliminary data.</text>
</comment>
<accession>A0ABU2SVK7</accession>
<evidence type="ECO:0000313" key="3">
    <source>
        <dbReference type="Proteomes" id="UP001180531"/>
    </source>
</evidence>
<reference evidence="2" key="1">
    <citation type="submission" date="2024-05" db="EMBL/GenBank/DDBJ databases">
        <title>30 novel species of actinomycetes from the DSMZ collection.</title>
        <authorList>
            <person name="Nouioui I."/>
        </authorList>
    </citation>
    <scope>NUCLEOTIDE SEQUENCE</scope>
    <source>
        <strain evidence="2">DSM 40473</strain>
    </source>
</reference>
<dbReference type="RefSeq" id="WP_311614567.1">
    <property type="nucleotide sequence ID" value="NZ_JAVRFI010000026.1"/>
</dbReference>
<dbReference type="SUPFAM" id="SSF81995">
    <property type="entry name" value="beta-sandwich domain of Sec23/24"/>
    <property type="match status" value="1"/>
</dbReference>
<keyword evidence="3" id="KW-1185">Reference proteome</keyword>
<evidence type="ECO:0000256" key="1">
    <source>
        <dbReference type="SAM" id="MobiDB-lite"/>
    </source>
</evidence>
<protein>
    <submittedName>
        <fullName evidence="2">Uncharacterized protein</fullName>
    </submittedName>
</protein>
<organism evidence="2 3">
    <name type="scientific">Streptomyces hesseae</name>
    <dbReference type="NCBI Taxonomy" id="3075519"/>
    <lineage>
        <taxon>Bacteria</taxon>
        <taxon>Bacillati</taxon>
        <taxon>Actinomycetota</taxon>
        <taxon>Actinomycetes</taxon>
        <taxon>Kitasatosporales</taxon>
        <taxon>Streptomycetaceae</taxon>
        <taxon>Streptomyces</taxon>
    </lineage>
</organism>
<sequence length="180" mass="18929">MTTPPPNQNPYGPQGGAPYGQQPPPPYGQQPGPYGQPGPYAQQPGQPAPPPYGQQPGGWGGATMPPPAPSRGKKIGKKIGTIVLCVLVSTGIYIGKHMLTDDDTTVLAVGDCLQNKGTDSKPDIKKVDCTDSKASHKVLKKVDGSTLYTLACNNVEGTTAALTWEERSNKFTLCLGDVKK</sequence>
<proteinExistence type="predicted"/>
<name>A0ABU2SVK7_9ACTN</name>
<gene>
    <name evidence="2" type="ORF">RM609_28670</name>
</gene>
<evidence type="ECO:0000313" key="2">
    <source>
        <dbReference type="EMBL" id="MDT0453038.1"/>
    </source>
</evidence>
<dbReference type="Proteomes" id="UP001180531">
    <property type="component" value="Unassembled WGS sequence"/>
</dbReference>
<feature type="compositionally biased region" description="Low complexity" evidence="1">
    <location>
        <begin position="29"/>
        <end position="45"/>
    </location>
</feature>
<dbReference type="EMBL" id="JAVRFI010000026">
    <property type="protein sequence ID" value="MDT0453038.1"/>
    <property type="molecule type" value="Genomic_DNA"/>
</dbReference>